<gene>
    <name evidence="2" type="ORF">DLJ60_08615</name>
</gene>
<sequence>MKEEQAMSDTAAWHDVKARARRIDPSWDDAERVTRRGQLREQMLASINGAQSTGDPADDAPSPDGT</sequence>
<organism evidence="2 3">
    <name type="scientific">Micromonospora chalcea</name>
    <dbReference type="NCBI Taxonomy" id="1874"/>
    <lineage>
        <taxon>Bacteria</taxon>
        <taxon>Bacillati</taxon>
        <taxon>Actinomycetota</taxon>
        <taxon>Actinomycetes</taxon>
        <taxon>Micromonosporales</taxon>
        <taxon>Micromonosporaceae</taxon>
        <taxon>Micromonospora</taxon>
    </lineage>
</organism>
<name>A0ABX9Y9F2_MICCH</name>
<proteinExistence type="predicted"/>
<feature type="compositionally biased region" description="Basic and acidic residues" evidence="1">
    <location>
        <begin position="12"/>
        <end position="34"/>
    </location>
</feature>
<dbReference type="Proteomes" id="UP000274694">
    <property type="component" value="Unassembled WGS sequence"/>
</dbReference>
<feature type="region of interest" description="Disordered" evidence="1">
    <location>
        <begin position="1"/>
        <end position="66"/>
    </location>
</feature>
<reference evidence="2 3" key="1">
    <citation type="submission" date="2018-05" db="EMBL/GenBank/DDBJ databases">
        <title>Micromonospora from Atacama Desert.</title>
        <authorList>
            <person name="Carro L."/>
            <person name="Goodfellow M."/>
            <person name="Klenk H.-P."/>
        </authorList>
    </citation>
    <scope>NUCLEOTIDE SEQUENCE [LARGE SCALE GENOMIC DNA]</scope>
    <source>
        <strain evidence="2 3">LB41</strain>
    </source>
</reference>
<evidence type="ECO:0000313" key="3">
    <source>
        <dbReference type="Proteomes" id="UP000274694"/>
    </source>
</evidence>
<feature type="compositionally biased region" description="Low complexity" evidence="1">
    <location>
        <begin position="52"/>
        <end position="66"/>
    </location>
</feature>
<accession>A0ABX9Y9F2</accession>
<evidence type="ECO:0000313" key="2">
    <source>
        <dbReference type="EMBL" id="RQW94680.1"/>
    </source>
</evidence>
<keyword evidence="3" id="KW-1185">Reference proteome</keyword>
<protein>
    <submittedName>
        <fullName evidence="2">Uncharacterized protein</fullName>
    </submittedName>
</protein>
<comment type="caution">
    <text evidence="2">The sequence shown here is derived from an EMBL/GenBank/DDBJ whole genome shotgun (WGS) entry which is preliminary data.</text>
</comment>
<evidence type="ECO:0000256" key="1">
    <source>
        <dbReference type="SAM" id="MobiDB-lite"/>
    </source>
</evidence>
<dbReference type="EMBL" id="QGTA01000146">
    <property type="protein sequence ID" value="RQW94680.1"/>
    <property type="molecule type" value="Genomic_DNA"/>
</dbReference>